<gene>
    <name evidence="6" type="ORF">DFO67_103310</name>
</gene>
<dbReference type="InterPro" id="IPR010229">
    <property type="entry name" value="Pept_M38_dipep"/>
</dbReference>
<comment type="subcellular location">
    <subcellularLocation>
        <location evidence="1">Cytoplasm</location>
    </subcellularLocation>
</comment>
<dbReference type="EMBL" id="SOEC01000003">
    <property type="protein sequence ID" value="TDX31711.1"/>
    <property type="molecule type" value="Genomic_DNA"/>
</dbReference>
<evidence type="ECO:0000256" key="2">
    <source>
        <dbReference type="PIRSR" id="PIRSR001238-1"/>
    </source>
</evidence>
<dbReference type="SUPFAM" id="SSF51338">
    <property type="entry name" value="Composite domain of metallo-dependent hydrolases"/>
    <property type="match status" value="1"/>
</dbReference>
<feature type="binding site" evidence="3">
    <location>
        <begin position="83"/>
        <end position="85"/>
    </location>
    <ligand>
        <name>substrate</name>
    </ligand>
</feature>
<evidence type="ECO:0000256" key="1">
    <source>
        <dbReference type="PIRNR" id="PIRNR001238"/>
    </source>
</evidence>
<dbReference type="Pfam" id="PF07969">
    <property type="entry name" value="Amidohydro_3"/>
    <property type="match status" value="1"/>
</dbReference>
<dbReference type="PANTHER" id="PTHR11647:SF1">
    <property type="entry name" value="COLLAPSIN RESPONSE MEDIATOR PROTEIN"/>
    <property type="match status" value="1"/>
</dbReference>
<feature type="binding site" evidence="4">
    <location>
        <position position="239"/>
    </location>
    <ligand>
        <name>Zn(2+)</name>
        <dbReference type="ChEBI" id="CHEBI:29105"/>
        <label>2</label>
        <note>catalytic</note>
    </ligand>
</feature>
<dbReference type="PIRSF" id="PIRSF001238">
    <property type="entry name" value="IadA"/>
    <property type="match status" value="1"/>
</dbReference>
<dbReference type="GO" id="GO:0005737">
    <property type="term" value="C:cytoplasm"/>
    <property type="evidence" value="ECO:0007669"/>
    <property type="project" value="UniProtKB-SubCell"/>
</dbReference>
<dbReference type="GO" id="GO:0016810">
    <property type="term" value="F:hydrolase activity, acting on carbon-nitrogen (but not peptide) bonds"/>
    <property type="evidence" value="ECO:0007669"/>
    <property type="project" value="InterPro"/>
</dbReference>
<dbReference type="EC" id="3.4.19.-" evidence="1"/>
<dbReference type="GO" id="GO:0046872">
    <property type="term" value="F:metal ion binding"/>
    <property type="evidence" value="ECO:0007669"/>
    <property type="project" value="UniProtKB-KW"/>
</dbReference>
<accession>A0A4R8FXL3</accession>
<keyword evidence="1" id="KW-0645">Protease</keyword>
<dbReference type="PANTHER" id="PTHR11647">
    <property type="entry name" value="HYDRANTOINASE/DIHYDROPYRIMIDINASE FAMILY MEMBER"/>
    <property type="match status" value="1"/>
</dbReference>
<feature type="active site" description="Proton acceptor" evidence="2">
    <location>
        <position position="300"/>
    </location>
</feature>
<reference evidence="6 7" key="1">
    <citation type="submission" date="2019-03" db="EMBL/GenBank/DDBJ databases">
        <title>Freshwater and sediment microbial communities from various areas in North America, analyzing microbe dynamics in response to fracking.</title>
        <authorList>
            <person name="Lamendella R."/>
        </authorList>
    </citation>
    <scope>NUCLEOTIDE SEQUENCE [LARGE SCALE GENOMIC DNA]</scope>
    <source>
        <strain evidence="6 7">6_TX</strain>
    </source>
</reference>
<dbReference type="Gene3D" id="2.30.40.10">
    <property type="entry name" value="Urease, subunit C, domain 1"/>
    <property type="match status" value="1"/>
</dbReference>
<dbReference type="InterPro" id="IPR050378">
    <property type="entry name" value="Metallo-dep_Hydrolases_sf"/>
</dbReference>
<comment type="PTM">
    <text evidence="1">Carboxylation allows a single lysine to coordinate two zinc ions.</text>
</comment>
<feature type="binding site" evidence="4">
    <location>
        <position position="78"/>
    </location>
    <ligand>
        <name>Zn(2+)</name>
        <dbReference type="ChEBI" id="CHEBI:29105"/>
        <label>1</label>
        <note>catalytic</note>
    </ligand>
</feature>
<dbReference type="Gene3D" id="3.20.20.140">
    <property type="entry name" value="Metal-dependent hydrolases"/>
    <property type="match status" value="1"/>
</dbReference>
<dbReference type="RefSeq" id="WP_243836087.1">
    <property type="nucleotide sequence ID" value="NZ_SOEC01000003.1"/>
</dbReference>
<feature type="binding site" evidence="3">
    <location>
        <position position="114"/>
    </location>
    <ligand>
        <name>substrate</name>
    </ligand>
</feature>
<feature type="binding site" evidence="4">
    <location>
        <position position="210"/>
    </location>
    <ligand>
        <name>Zn(2+)</name>
        <dbReference type="ChEBI" id="CHEBI:29105"/>
        <label>2</label>
        <note>catalytic</note>
    </ligand>
</feature>
<dbReference type="GO" id="GO:0006508">
    <property type="term" value="P:proteolysis"/>
    <property type="evidence" value="ECO:0007669"/>
    <property type="project" value="UniProtKB-KW"/>
</dbReference>
<evidence type="ECO:0000313" key="6">
    <source>
        <dbReference type="EMBL" id="TDX31711.1"/>
    </source>
</evidence>
<comment type="caution">
    <text evidence="6">The sequence shown here is derived from an EMBL/GenBank/DDBJ whole genome shotgun (WGS) entry which is preliminary data.</text>
</comment>
<feature type="binding site" evidence="3">
    <location>
        <position position="145"/>
    </location>
    <ligand>
        <name>substrate</name>
    </ligand>
</feature>
<dbReference type="Proteomes" id="UP000294489">
    <property type="component" value="Unassembled WGS sequence"/>
</dbReference>
<keyword evidence="1 4" id="KW-0479">Metal-binding</keyword>
<dbReference type="GO" id="GO:0008237">
    <property type="term" value="F:metallopeptidase activity"/>
    <property type="evidence" value="ECO:0007669"/>
    <property type="project" value="UniProtKB-KW"/>
</dbReference>
<proteinExistence type="inferred from homology"/>
<comment type="similarity">
    <text evidence="1">Belongs to the peptidase M38 family.</text>
</comment>
<comment type="cofactor">
    <cofactor evidence="1 4">
        <name>Zn(2+)</name>
        <dbReference type="ChEBI" id="CHEBI:29105"/>
    </cofactor>
    <text evidence="1 4">Binds 2 Zn(2+) ions per subunit.</text>
</comment>
<evidence type="ECO:0000259" key="5">
    <source>
        <dbReference type="Pfam" id="PF07969"/>
    </source>
</evidence>
<feature type="binding site" evidence="3">
    <location>
        <position position="178"/>
    </location>
    <ligand>
        <name>substrate</name>
    </ligand>
</feature>
<dbReference type="InterPro" id="IPR013108">
    <property type="entry name" value="Amidohydro_3"/>
</dbReference>
<feature type="domain" description="Amidohydrolase 3" evidence="5">
    <location>
        <begin position="252"/>
        <end position="382"/>
    </location>
</feature>
<evidence type="ECO:0000256" key="4">
    <source>
        <dbReference type="PIRSR" id="PIRSR001238-3"/>
    </source>
</evidence>
<dbReference type="AlphaFoldDB" id="A0A4R8FXL3"/>
<keyword evidence="1" id="KW-0482">Metalloprotease</keyword>
<name>A0A4R8FXL3_9GAMM</name>
<keyword evidence="1" id="KW-0378">Hydrolase</keyword>
<evidence type="ECO:0000313" key="7">
    <source>
        <dbReference type="Proteomes" id="UP000294489"/>
    </source>
</evidence>
<dbReference type="GO" id="GO:0008798">
    <property type="term" value="F:beta-aspartyl-peptidase activity"/>
    <property type="evidence" value="ECO:0007669"/>
    <property type="project" value="InterPro"/>
</dbReference>
<dbReference type="NCBIfam" id="TIGR01975">
    <property type="entry name" value="isoAsp_dipep"/>
    <property type="match status" value="1"/>
</dbReference>
<organism evidence="6 7">
    <name type="scientific">Modicisalibacter xianhensis</name>
    <dbReference type="NCBI Taxonomy" id="442341"/>
    <lineage>
        <taxon>Bacteria</taxon>
        <taxon>Pseudomonadati</taxon>
        <taxon>Pseudomonadota</taxon>
        <taxon>Gammaproteobacteria</taxon>
        <taxon>Oceanospirillales</taxon>
        <taxon>Halomonadaceae</taxon>
        <taxon>Modicisalibacter</taxon>
    </lineage>
</organism>
<dbReference type="SUPFAM" id="SSF51556">
    <property type="entry name" value="Metallo-dependent hydrolases"/>
    <property type="match status" value="1"/>
</dbReference>
<feature type="binding site" evidence="3">
    <location>
        <position position="242"/>
    </location>
    <ligand>
        <name>substrate</name>
    </ligand>
</feature>
<comment type="function">
    <text evidence="1">Catalyzes the hydrolytic cleavage of a subset of L-isoaspartyl (L-beta-aspartyl) dipeptides. Used to degrade proteins damaged by L-isoaspartyl residues formation.</text>
</comment>
<protein>
    <recommendedName>
        <fullName evidence="1">Isoaspartyl dipeptidase</fullName>
        <ecNumber evidence="1">3.4.19.-</ecNumber>
    </recommendedName>
</protein>
<evidence type="ECO:0000256" key="3">
    <source>
        <dbReference type="PIRSR" id="PIRSR001238-2"/>
    </source>
</evidence>
<dbReference type="InterPro" id="IPR032466">
    <property type="entry name" value="Metal_Hydrolase"/>
</dbReference>
<keyword evidence="1 4" id="KW-0862">Zinc</keyword>
<feature type="binding site" evidence="3">
    <location>
        <position position="304"/>
    </location>
    <ligand>
        <name>substrate</name>
    </ligand>
</feature>
<dbReference type="InterPro" id="IPR011059">
    <property type="entry name" value="Metal-dep_hydrolase_composite"/>
</dbReference>
<feature type="binding site" evidence="4">
    <location>
        <position position="300"/>
    </location>
    <ligand>
        <name>Zn(2+)</name>
        <dbReference type="ChEBI" id="CHEBI:29105"/>
        <label>1</label>
        <note>catalytic</note>
    </ligand>
</feature>
<sequence>MPPRSRGGIAKRGNMLTLLRNARLYSPEPRGLCDLLIADSRIAAIAAAGETLATGPGINEIDLHGRRVVPGLVDPLVHFLGGGGEGGFGTRTAELTLDEALRSGVTTLVGALGTDALTRTPANLIGKARELAAGGLSTYAYTGSYQLPPVTLTGSVNGDIVFVPDFIGVGEVAISDHRGSQPSWQELARLASEARTAGMLAGKSGIVFVHVGDANTRLEPLRDVARNTAIPLSQFYPTHINRTSALFEDGLRFAREGGRIDFTTSTTPELLADGEVPAAEAVDRVRHARIDLSRVSLSSDANASLPRFDAQGRFVGLEPGRLSSLFDTLGECLDLGLPLEQALPCASTHAADTLGLHRKGRLAAGQDADLLVLSDDAWHIDEVWALGKCVHGGHASRS</sequence>